<reference evidence="1" key="1">
    <citation type="submission" date="2024-09" db="EMBL/GenBank/DDBJ databases">
        <title>Black Yeasts Isolated from many extreme environments.</title>
        <authorList>
            <person name="Coleine C."/>
            <person name="Stajich J.E."/>
            <person name="Selbmann L."/>
        </authorList>
    </citation>
    <scope>NUCLEOTIDE SEQUENCE</scope>
    <source>
        <strain evidence="1">CCFEE 5737</strain>
    </source>
</reference>
<dbReference type="EMBL" id="JAWDJW010000218">
    <property type="protein sequence ID" value="KAK3081278.1"/>
    <property type="molecule type" value="Genomic_DNA"/>
</dbReference>
<protein>
    <submittedName>
        <fullName evidence="1">Uncharacterized protein</fullName>
    </submittedName>
</protein>
<keyword evidence="2" id="KW-1185">Reference proteome</keyword>
<evidence type="ECO:0000313" key="2">
    <source>
        <dbReference type="Proteomes" id="UP001186974"/>
    </source>
</evidence>
<accession>A0ACC3DWT9</accession>
<sequence>MSSRSPSPKVTPAALFTSTPPDSGSELSSQPPQALDNTPQNLNLNLNLNLKQRFDPDASLPSIVAGLVDHVRRCERGRGTVFQRPWHTQTVTHDEFKQLEQELAKEESLWAYWVYKLRYDWDPEDIKFVLRMPTTVHEVFIAGVKQEMRRAFESLPATSSSRIVDAGSTSIQLPQLDSDSDSSDSERRSVPTTRSPDAVYFDAHGSTQFPTVILEISYSQKRKELKYLADQYITASKGATNVVIGLDISYKDKDEGRTSKQATVSVWRPRISRDEHGTLVGESEAVVDNVAFRSDDGDSMPGSLDLTLSDFVAATARVGPVTMDQSDGAPACIHQRNDTRGTPDAPIAISFSSLCASLATAEDMHARQTTAAANPPPRSGVRWKRKRVTPTPPLDEEREGAFLRAEEEAAVKGELGDTDWEPERERRRRRVT</sequence>
<organism evidence="1 2">
    <name type="scientific">Coniosporium uncinatum</name>
    <dbReference type="NCBI Taxonomy" id="93489"/>
    <lineage>
        <taxon>Eukaryota</taxon>
        <taxon>Fungi</taxon>
        <taxon>Dikarya</taxon>
        <taxon>Ascomycota</taxon>
        <taxon>Pezizomycotina</taxon>
        <taxon>Dothideomycetes</taxon>
        <taxon>Dothideomycetes incertae sedis</taxon>
        <taxon>Coniosporium</taxon>
    </lineage>
</organism>
<proteinExistence type="predicted"/>
<comment type="caution">
    <text evidence="1">The sequence shown here is derived from an EMBL/GenBank/DDBJ whole genome shotgun (WGS) entry which is preliminary data.</text>
</comment>
<evidence type="ECO:0000313" key="1">
    <source>
        <dbReference type="EMBL" id="KAK3081278.1"/>
    </source>
</evidence>
<name>A0ACC3DWT9_9PEZI</name>
<dbReference type="Proteomes" id="UP001186974">
    <property type="component" value="Unassembled WGS sequence"/>
</dbReference>
<gene>
    <name evidence="1" type="ORF">LTS18_008388</name>
</gene>